<dbReference type="InterPro" id="IPR058245">
    <property type="entry name" value="NreC/VraR/RcsB-like_REC"/>
</dbReference>
<dbReference type="EMBL" id="CAEZZQ010000034">
    <property type="protein sequence ID" value="CAB4773166.1"/>
    <property type="molecule type" value="Genomic_DNA"/>
</dbReference>
<evidence type="ECO:0000313" key="5">
    <source>
        <dbReference type="EMBL" id="CAB4692060.1"/>
    </source>
</evidence>
<name>A0A6J6VNN0_9ZZZZ</name>
<dbReference type="SMART" id="SM00421">
    <property type="entry name" value="HTH_LUXR"/>
    <property type="match status" value="1"/>
</dbReference>
<reference evidence="6" key="1">
    <citation type="submission" date="2020-05" db="EMBL/GenBank/DDBJ databases">
        <authorList>
            <person name="Chiriac C."/>
            <person name="Salcher M."/>
            <person name="Ghai R."/>
            <person name="Kavagutti S V."/>
        </authorList>
    </citation>
    <scope>NUCLEOTIDE SEQUENCE</scope>
</reference>
<dbReference type="InterPro" id="IPR039420">
    <property type="entry name" value="WalR-like"/>
</dbReference>
<proteinExistence type="predicted"/>
<dbReference type="PROSITE" id="PS50110">
    <property type="entry name" value="RESPONSE_REGULATORY"/>
    <property type="match status" value="1"/>
</dbReference>
<dbReference type="GO" id="GO:0003677">
    <property type="term" value="F:DNA binding"/>
    <property type="evidence" value="ECO:0007669"/>
    <property type="project" value="UniProtKB-KW"/>
</dbReference>
<gene>
    <name evidence="5" type="ORF">UFOPK2593_00119</name>
    <name evidence="6" type="ORF">UFOPK2894_00701</name>
    <name evidence="7" type="ORF">UFOPK3492_00054</name>
    <name evidence="8" type="ORF">UFOPK4234_00013</name>
    <name evidence="9" type="ORF">UFOPK4295_00042</name>
</gene>
<evidence type="ECO:0000259" key="4">
    <source>
        <dbReference type="PROSITE" id="PS50110"/>
    </source>
</evidence>
<dbReference type="Gene3D" id="3.40.50.2300">
    <property type="match status" value="1"/>
</dbReference>
<feature type="domain" description="Response regulatory" evidence="4">
    <location>
        <begin position="5"/>
        <end position="121"/>
    </location>
</feature>
<dbReference type="SUPFAM" id="SSF46894">
    <property type="entry name" value="C-terminal effector domain of the bipartite response regulators"/>
    <property type="match status" value="1"/>
</dbReference>
<dbReference type="SUPFAM" id="SSF52172">
    <property type="entry name" value="CheY-like"/>
    <property type="match status" value="1"/>
</dbReference>
<dbReference type="EMBL" id="CAFBQF010000001">
    <property type="protein sequence ID" value="CAB5043903.1"/>
    <property type="molecule type" value="Genomic_DNA"/>
</dbReference>
<evidence type="ECO:0000259" key="3">
    <source>
        <dbReference type="PROSITE" id="PS50043"/>
    </source>
</evidence>
<dbReference type="Pfam" id="PF00196">
    <property type="entry name" value="GerE"/>
    <property type="match status" value="1"/>
</dbReference>
<evidence type="ECO:0000313" key="9">
    <source>
        <dbReference type="EMBL" id="CAB5043903.1"/>
    </source>
</evidence>
<keyword evidence="2" id="KW-0238">DNA-binding</keyword>
<dbReference type="EMBL" id="CAFBMD010000002">
    <property type="protein sequence ID" value="CAB4887669.1"/>
    <property type="molecule type" value="Genomic_DNA"/>
</dbReference>
<dbReference type="PANTHER" id="PTHR43214">
    <property type="entry name" value="TWO-COMPONENT RESPONSE REGULATOR"/>
    <property type="match status" value="1"/>
</dbReference>
<dbReference type="CDD" id="cd17535">
    <property type="entry name" value="REC_NarL-like"/>
    <property type="match status" value="1"/>
</dbReference>
<dbReference type="EMBL" id="CAEZXW010000003">
    <property type="protein sequence ID" value="CAB4692060.1"/>
    <property type="molecule type" value="Genomic_DNA"/>
</dbReference>
<dbReference type="Pfam" id="PF00072">
    <property type="entry name" value="Response_reg"/>
    <property type="match status" value="1"/>
</dbReference>
<dbReference type="CDD" id="cd06170">
    <property type="entry name" value="LuxR_C_like"/>
    <property type="match status" value="1"/>
</dbReference>
<evidence type="ECO:0000256" key="2">
    <source>
        <dbReference type="ARBA" id="ARBA00023125"/>
    </source>
</evidence>
<dbReference type="InterPro" id="IPR011006">
    <property type="entry name" value="CheY-like_superfamily"/>
</dbReference>
<dbReference type="InterPro" id="IPR001789">
    <property type="entry name" value="Sig_transdc_resp-reg_receiver"/>
</dbReference>
<evidence type="ECO:0000313" key="8">
    <source>
        <dbReference type="EMBL" id="CAB5032843.1"/>
    </source>
</evidence>
<dbReference type="GO" id="GO:0006355">
    <property type="term" value="P:regulation of DNA-templated transcription"/>
    <property type="evidence" value="ECO:0007669"/>
    <property type="project" value="InterPro"/>
</dbReference>
<dbReference type="AlphaFoldDB" id="A0A6J6VNN0"/>
<accession>A0A6J6VNN0</accession>
<keyword evidence="1" id="KW-0597">Phosphoprotein</keyword>
<evidence type="ECO:0000313" key="6">
    <source>
        <dbReference type="EMBL" id="CAB4773166.1"/>
    </source>
</evidence>
<evidence type="ECO:0000313" key="7">
    <source>
        <dbReference type="EMBL" id="CAB4887669.1"/>
    </source>
</evidence>
<sequence>MMATTVLLVDDHELIRAGLRNGLQSTGDIDVIGEAASGAEAMAVATRMRPDVIILDIQLPDISGLELIPKIRKEIPDVAFLMLTMYPESEYLFQALESGASAFLGKESSILEIASTIRSIAVNPRSFTSPLLSHSLKERDHELLTQQERRILSLLVEGCTIKEISELLFIAQSTTKTHINHTYAKMKVKNRAQAVASALRLGLVAP</sequence>
<dbReference type="EMBL" id="CAFBQA010000001">
    <property type="protein sequence ID" value="CAB5032843.1"/>
    <property type="molecule type" value="Genomic_DNA"/>
</dbReference>
<evidence type="ECO:0000256" key="1">
    <source>
        <dbReference type="ARBA" id="ARBA00022553"/>
    </source>
</evidence>
<protein>
    <submittedName>
        <fullName evidence="6">Unannotated protein</fullName>
    </submittedName>
</protein>
<dbReference type="InterPro" id="IPR016032">
    <property type="entry name" value="Sig_transdc_resp-reg_C-effctor"/>
</dbReference>
<dbReference type="PROSITE" id="PS50043">
    <property type="entry name" value="HTH_LUXR_2"/>
    <property type="match status" value="1"/>
</dbReference>
<dbReference type="PRINTS" id="PR00038">
    <property type="entry name" value="HTHLUXR"/>
</dbReference>
<dbReference type="InterPro" id="IPR000792">
    <property type="entry name" value="Tscrpt_reg_LuxR_C"/>
</dbReference>
<feature type="domain" description="HTH luxR-type" evidence="3">
    <location>
        <begin position="137"/>
        <end position="202"/>
    </location>
</feature>
<organism evidence="6">
    <name type="scientific">freshwater metagenome</name>
    <dbReference type="NCBI Taxonomy" id="449393"/>
    <lineage>
        <taxon>unclassified sequences</taxon>
        <taxon>metagenomes</taxon>
        <taxon>ecological metagenomes</taxon>
    </lineage>
</organism>
<dbReference type="GO" id="GO:0000160">
    <property type="term" value="P:phosphorelay signal transduction system"/>
    <property type="evidence" value="ECO:0007669"/>
    <property type="project" value="InterPro"/>
</dbReference>
<dbReference type="SMART" id="SM00448">
    <property type="entry name" value="REC"/>
    <property type="match status" value="1"/>
</dbReference>